<dbReference type="InterPro" id="IPR036188">
    <property type="entry name" value="FAD/NAD-bd_sf"/>
</dbReference>
<comment type="similarity">
    <text evidence="5">Belongs to the aromatic-ring hydroxylase family. TetX subfamily.</text>
</comment>
<dbReference type="SUPFAM" id="SSF51905">
    <property type="entry name" value="FAD/NAD(P)-binding domain"/>
    <property type="match status" value="1"/>
</dbReference>
<reference evidence="7 8" key="1">
    <citation type="submission" date="2024-12" db="EMBL/GenBank/DDBJ databases">
        <title>The coexistence of Mycolicibacterium septicum and Mycolicibacterium nivoides in clinical samples.</title>
        <authorList>
            <person name="Wang C."/>
            <person name="Feng Y."/>
            <person name="Zong Z."/>
        </authorList>
    </citation>
    <scope>NUCLEOTIDE SEQUENCE [LARGE SCALE GENOMIC DNA]</scope>
    <source>
        <strain evidence="7 8">120309</strain>
    </source>
</reference>
<dbReference type="InterPro" id="IPR002938">
    <property type="entry name" value="FAD-bd"/>
</dbReference>
<feature type="domain" description="FAD-binding" evidence="6">
    <location>
        <begin position="288"/>
        <end position="348"/>
    </location>
</feature>
<dbReference type="PANTHER" id="PTHR46972:SF1">
    <property type="entry name" value="FAD DEPENDENT OXIDOREDUCTASE DOMAIN-CONTAINING PROTEIN"/>
    <property type="match status" value="1"/>
</dbReference>
<feature type="binding site" evidence="5">
    <location>
        <position position="47"/>
    </location>
    <ligand>
        <name>FAD</name>
        <dbReference type="ChEBI" id="CHEBI:57692"/>
    </ligand>
</feature>
<sequence length="377" mass="40132">MRNSIAIIGAGLGGLLLARVLHLHGVTATVYEADAAAAARGQGGLLDIHPHNGQISLRAAGLFDSFRGLVRHGEDARRVVDRDGNVLLDCPGSDFGTRPEVDRGDLRNMLIDSIPAEFLYWDHKVTAVAVTGGGQHDVIFANGSTVNADLIVGADGAWSKVRGRLSKAEPAYTGTCFIEIHLSDGEEALHKVCAEVVGHGTLIAVAPGQGILAHHNADGTLSGYVALNRPLEWITSVDFSDVTSGLTCLAEQFNGWAPELTALITNSDTNPVLRPIYALPIQHRWNREPGLTLLGDAAHLMPPFAGEGANLAMYDAAELAQTIVSNHDAVESALAAYESDLFPRSAKIAWESAQNLELFFGDASPYSVVKLFSDIMT</sequence>
<evidence type="ECO:0000256" key="4">
    <source>
        <dbReference type="ARBA" id="ARBA00023033"/>
    </source>
</evidence>
<dbReference type="RefSeq" id="WP_409545848.1">
    <property type="nucleotide sequence ID" value="NZ_JBKBDD010000022.1"/>
</dbReference>
<feature type="binding site" evidence="5">
    <location>
        <position position="40"/>
    </location>
    <ligand>
        <name>NADPH</name>
        <dbReference type="ChEBI" id="CHEBI:57783"/>
    </ligand>
</feature>
<keyword evidence="2 5" id="KW-0274">FAD</keyword>
<dbReference type="Gene3D" id="3.50.50.60">
    <property type="entry name" value="FAD/NAD(P)-binding domain"/>
    <property type="match status" value="1"/>
</dbReference>
<keyword evidence="4 5" id="KW-0503">Monooxygenase</keyword>
<protein>
    <recommendedName>
        <fullName evidence="5">Flavin-dependent monooxygenase</fullName>
    </recommendedName>
    <alternativeName>
        <fullName evidence="5">TetX monooxygenase</fullName>
        <shortName evidence="5">TetX</shortName>
        <ecNumber evidence="5">1.14.13.-</ecNumber>
    </alternativeName>
</protein>
<gene>
    <name evidence="7" type="ORF">ACK4CT_34760</name>
</gene>
<dbReference type="PANTHER" id="PTHR46972">
    <property type="entry name" value="MONOOXYGENASE ASQM-RELATED"/>
    <property type="match status" value="1"/>
</dbReference>
<comment type="subunit">
    <text evidence="5">Monomer.</text>
</comment>
<proteinExistence type="inferred from homology"/>
<dbReference type="EMBL" id="JBKBDD010000022">
    <property type="protein sequence ID" value="MFN6548338.1"/>
    <property type="molecule type" value="Genomic_DNA"/>
</dbReference>
<evidence type="ECO:0000313" key="8">
    <source>
        <dbReference type="Proteomes" id="UP001635816"/>
    </source>
</evidence>
<comment type="cofactor">
    <cofactor evidence="5">
        <name>FAD</name>
        <dbReference type="ChEBI" id="CHEBI:57692"/>
    </cofactor>
</comment>
<accession>A0ABW9LMV0</accession>
<dbReference type="EC" id="1.14.13.-" evidence="5"/>
<comment type="domain">
    <text evidence="5">Consists of an N-terminal FAD-binding domain with a Rossman fold and a C-terminal substrate-binding domain.</text>
</comment>
<evidence type="ECO:0000313" key="7">
    <source>
        <dbReference type="EMBL" id="MFN6548338.1"/>
    </source>
</evidence>
<evidence type="ECO:0000256" key="5">
    <source>
        <dbReference type="HAMAP-Rule" id="MF_00845"/>
    </source>
</evidence>
<comment type="catalytic activity">
    <reaction evidence="5">
        <text>a tetracycline + NADPH + O2 + H(+) = an 11a-hydroxytetracycline + NADP(+) + H2O</text>
        <dbReference type="Rhea" id="RHEA:61444"/>
        <dbReference type="ChEBI" id="CHEBI:15377"/>
        <dbReference type="ChEBI" id="CHEBI:15378"/>
        <dbReference type="ChEBI" id="CHEBI:15379"/>
        <dbReference type="ChEBI" id="CHEBI:57783"/>
        <dbReference type="ChEBI" id="CHEBI:58349"/>
        <dbReference type="ChEBI" id="CHEBI:144644"/>
        <dbReference type="ChEBI" id="CHEBI:144645"/>
    </reaction>
</comment>
<dbReference type="HAMAP" id="MF_00845">
    <property type="entry name" value="TetX_monooxygenase"/>
    <property type="match status" value="1"/>
</dbReference>
<evidence type="ECO:0000256" key="2">
    <source>
        <dbReference type="ARBA" id="ARBA00022827"/>
    </source>
</evidence>
<feature type="domain" description="FAD-binding" evidence="6">
    <location>
        <begin position="5"/>
        <end position="166"/>
    </location>
</feature>
<feature type="binding site" evidence="5">
    <location>
        <position position="296"/>
    </location>
    <ligand>
        <name>FAD</name>
        <dbReference type="ChEBI" id="CHEBI:57692"/>
    </ligand>
</feature>
<comment type="caution">
    <text evidence="7">The sequence shown here is derived from an EMBL/GenBank/DDBJ whole genome shotgun (WGS) entry which is preliminary data.</text>
</comment>
<keyword evidence="8" id="KW-1185">Reference proteome</keyword>
<keyword evidence="3 5" id="KW-0560">Oxidoreductase</keyword>
<dbReference type="Pfam" id="PF01494">
    <property type="entry name" value="FAD_binding_3"/>
    <property type="match status" value="2"/>
</dbReference>
<keyword evidence="5" id="KW-0521">NADP</keyword>
<keyword evidence="5" id="KW-0547">Nucleotide-binding</keyword>
<organism evidence="7 8">
    <name type="scientific">Mycolicibacterium nivoides</name>
    <dbReference type="NCBI Taxonomy" id="2487344"/>
    <lineage>
        <taxon>Bacteria</taxon>
        <taxon>Bacillati</taxon>
        <taxon>Actinomycetota</taxon>
        <taxon>Actinomycetes</taxon>
        <taxon>Mycobacteriales</taxon>
        <taxon>Mycobacteriaceae</taxon>
        <taxon>Mycolicibacterium</taxon>
    </lineage>
</organism>
<feature type="binding site" evidence="5">
    <location>
        <position position="103"/>
    </location>
    <ligand>
        <name>FAD</name>
        <dbReference type="ChEBI" id="CHEBI:57692"/>
    </ligand>
</feature>
<keyword evidence="1 5" id="KW-0285">Flavoprotein</keyword>
<name>A0ABW9LMV0_9MYCO</name>
<evidence type="ECO:0000256" key="3">
    <source>
        <dbReference type="ARBA" id="ARBA00023002"/>
    </source>
</evidence>
<keyword evidence="5" id="KW-0963">Cytoplasm</keyword>
<evidence type="ECO:0000256" key="1">
    <source>
        <dbReference type="ARBA" id="ARBA00022630"/>
    </source>
</evidence>
<dbReference type="InterPro" id="IPR043683">
    <property type="entry name" value="TetX_monooxygenase"/>
</dbReference>
<comment type="subcellular location">
    <subcellularLocation>
        <location evidence="5">Cytoplasm</location>
    </subcellularLocation>
</comment>
<evidence type="ECO:0000259" key="6">
    <source>
        <dbReference type="Pfam" id="PF01494"/>
    </source>
</evidence>
<dbReference type="PRINTS" id="PR00420">
    <property type="entry name" value="RNGMNOXGNASE"/>
</dbReference>
<dbReference type="Proteomes" id="UP001635816">
    <property type="component" value="Unassembled WGS sequence"/>
</dbReference>
<comment type="function">
    <text evidence="5">An FAD-requiring monooxygenase active on some tetracycline antibiotic derivatives, which leads to their inactivation. Hydroxylates carbon 11a of tetracycline and some analogs.</text>
</comment>